<comment type="caution">
    <text evidence="8">The sequence shown here is derived from an EMBL/GenBank/DDBJ whole genome shotgun (WGS) entry which is preliminary data.</text>
</comment>
<keyword evidence="5 6" id="KW-0456">Lyase</keyword>
<keyword evidence="4 6" id="KW-0862">Zinc</keyword>
<keyword evidence="9" id="KW-1185">Reference proteome</keyword>
<dbReference type="AlphaFoldDB" id="A0AAV7E141"/>
<dbReference type="Proteomes" id="UP000825729">
    <property type="component" value="Unassembled WGS sequence"/>
</dbReference>
<name>A0AAV7E141_ARIFI</name>
<dbReference type="GO" id="GO:0008270">
    <property type="term" value="F:zinc ion binding"/>
    <property type="evidence" value="ECO:0007669"/>
    <property type="project" value="UniProtKB-UniRule"/>
</dbReference>
<keyword evidence="6" id="KW-0732">Signal</keyword>
<dbReference type="SUPFAM" id="SSF51069">
    <property type="entry name" value="Carbonic anhydrase"/>
    <property type="match status" value="1"/>
</dbReference>
<evidence type="ECO:0000256" key="5">
    <source>
        <dbReference type="ARBA" id="ARBA00023239"/>
    </source>
</evidence>
<evidence type="ECO:0000256" key="3">
    <source>
        <dbReference type="ARBA" id="ARBA00022723"/>
    </source>
</evidence>
<dbReference type="InterPro" id="IPR018338">
    <property type="entry name" value="Carbonic_anhydrase_a-class_CS"/>
</dbReference>
<dbReference type="InterPro" id="IPR023561">
    <property type="entry name" value="Carbonic_anhydrase_a-class"/>
</dbReference>
<comment type="catalytic activity">
    <reaction evidence="6">
        <text>hydrogencarbonate + H(+) = CO2 + H2O</text>
        <dbReference type="Rhea" id="RHEA:10748"/>
        <dbReference type="ChEBI" id="CHEBI:15377"/>
        <dbReference type="ChEBI" id="CHEBI:15378"/>
        <dbReference type="ChEBI" id="CHEBI:16526"/>
        <dbReference type="ChEBI" id="CHEBI:17544"/>
        <dbReference type="EC" id="4.2.1.1"/>
    </reaction>
</comment>
<keyword evidence="3 6" id="KW-0479">Metal-binding</keyword>
<evidence type="ECO:0000256" key="4">
    <source>
        <dbReference type="ARBA" id="ARBA00022833"/>
    </source>
</evidence>
<dbReference type="GO" id="GO:0006730">
    <property type="term" value="P:one-carbon metabolic process"/>
    <property type="evidence" value="ECO:0007669"/>
    <property type="project" value="TreeGrafter"/>
</dbReference>
<accession>A0AAV7E141</accession>
<dbReference type="PROSITE" id="PS00162">
    <property type="entry name" value="ALPHA_CA_1"/>
    <property type="match status" value="1"/>
</dbReference>
<dbReference type="CDD" id="cd03124">
    <property type="entry name" value="alpha_CA_prokaryotic_like"/>
    <property type="match status" value="1"/>
</dbReference>
<evidence type="ECO:0000256" key="2">
    <source>
        <dbReference type="ARBA" id="ARBA00012925"/>
    </source>
</evidence>
<feature type="signal peptide" evidence="6">
    <location>
        <begin position="1"/>
        <end position="28"/>
    </location>
</feature>
<dbReference type="PANTHER" id="PTHR18952:SF253">
    <property type="entry name" value="OS08G0470200 PROTEIN"/>
    <property type="match status" value="1"/>
</dbReference>
<dbReference type="EC" id="4.2.1.1" evidence="2 6"/>
<dbReference type="InterPro" id="IPR036398">
    <property type="entry name" value="CA_dom_sf"/>
</dbReference>
<organism evidence="8 9">
    <name type="scientific">Aristolochia fimbriata</name>
    <name type="common">White veined hardy Dutchman's pipe vine</name>
    <dbReference type="NCBI Taxonomy" id="158543"/>
    <lineage>
        <taxon>Eukaryota</taxon>
        <taxon>Viridiplantae</taxon>
        <taxon>Streptophyta</taxon>
        <taxon>Embryophyta</taxon>
        <taxon>Tracheophyta</taxon>
        <taxon>Spermatophyta</taxon>
        <taxon>Magnoliopsida</taxon>
        <taxon>Magnoliidae</taxon>
        <taxon>Piperales</taxon>
        <taxon>Aristolochiaceae</taxon>
        <taxon>Aristolochia</taxon>
    </lineage>
</organism>
<gene>
    <name evidence="8" type="ORF">H6P81_017411</name>
</gene>
<evidence type="ECO:0000256" key="6">
    <source>
        <dbReference type="RuleBase" id="RU367011"/>
    </source>
</evidence>
<comment type="function">
    <text evidence="6">Reversible hydration of carbon dioxide.</text>
</comment>
<evidence type="ECO:0000313" key="9">
    <source>
        <dbReference type="Proteomes" id="UP000825729"/>
    </source>
</evidence>
<evidence type="ECO:0000256" key="1">
    <source>
        <dbReference type="ARBA" id="ARBA00001947"/>
    </source>
</evidence>
<dbReference type="SMART" id="SM01057">
    <property type="entry name" value="Carb_anhydrase"/>
    <property type="match status" value="1"/>
</dbReference>
<dbReference type="InterPro" id="IPR001148">
    <property type="entry name" value="CA_dom"/>
</dbReference>
<reference evidence="8 9" key="1">
    <citation type="submission" date="2021-07" db="EMBL/GenBank/DDBJ databases">
        <title>The Aristolochia fimbriata genome: insights into angiosperm evolution, floral development and chemical biosynthesis.</title>
        <authorList>
            <person name="Jiao Y."/>
        </authorList>
    </citation>
    <scope>NUCLEOTIDE SEQUENCE [LARGE SCALE GENOMIC DNA]</scope>
    <source>
        <strain evidence="8">IBCAS-2021</strain>
        <tissue evidence="8">Leaf</tissue>
    </source>
</reference>
<proteinExistence type="inferred from homology"/>
<dbReference type="EMBL" id="JAINDJ010000007">
    <property type="protein sequence ID" value="KAG9441557.1"/>
    <property type="molecule type" value="Genomic_DNA"/>
</dbReference>
<protein>
    <recommendedName>
        <fullName evidence="2 6">Carbonic anhydrase</fullName>
        <ecNumber evidence="2 6">4.2.1.1</ecNumber>
    </recommendedName>
</protein>
<dbReference type="Pfam" id="PF00194">
    <property type="entry name" value="Carb_anhydrase"/>
    <property type="match status" value="1"/>
</dbReference>
<evidence type="ECO:0000259" key="7">
    <source>
        <dbReference type="PROSITE" id="PS51144"/>
    </source>
</evidence>
<feature type="domain" description="Alpha-carbonic anhydrase" evidence="7">
    <location>
        <begin position="35"/>
        <end position="272"/>
    </location>
</feature>
<dbReference type="PROSITE" id="PS51144">
    <property type="entry name" value="ALPHA_CA_2"/>
    <property type="match status" value="1"/>
</dbReference>
<dbReference type="InterPro" id="IPR041891">
    <property type="entry name" value="Alpha_CA_prokaryot-like"/>
</dbReference>
<feature type="chain" id="PRO_5043092785" description="Carbonic anhydrase" evidence="6">
    <location>
        <begin position="29"/>
        <end position="291"/>
    </location>
</feature>
<comment type="cofactor">
    <cofactor evidence="1 6">
        <name>Zn(2+)</name>
        <dbReference type="ChEBI" id="CHEBI:29105"/>
    </cofactor>
</comment>
<dbReference type="Gene3D" id="3.10.200.10">
    <property type="entry name" value="Alpha carbonic anhydrase"/>
    <property type="match status" value="1"/>
</dbReference>
<sequence length="291" mass="33311">MRTHYSHFQFFAFLVLLAFPRHSTLTRTQEIDNEEEFDYIEGSGKGPEQWGELCEEWALCKNGTMQSPIDLLYEKVEVDPSLGRLERRYRPSNATIKNRGHDIMLEWVNGGGSFYINGTEYVLRQCHWHTPSEHAIDGQRFDAEIHLVHQSSGTQLPNVAVVGKLYKFGKPDPFLSMLEKSIKSIAEGHEKEKLVGLVDPNHIKVLKKNYYRYMGSLTTPPCTENIIWTVSKEVGTVSRKQVKLLRQAVNDNAQNNARPLLPINGRIIQFYCPKIEMMNSEEKPAGAISQF</sequence>
<dbReference type="PANTHER" id="PTHR18952">
    <property type="entry name" value="CARBONIC ANHYDRASE"/>
    <property type="match status" value="1"/>
</dbReference>
<evidence type="ECO:0000313" key="8">
    <source>
        <dbReference type="EMBL" id="KAG9441557.1"/>
    </source>
</evidence>
<comment type="similarity">
    <text evidence="6">Belongs to the alpha-carbonic anhydrase family.</text>
</comment>
<dbReference type="GO" id="GO:0004089">
    <property type="term" value="F:carbonate dehydratase activity"/>
    <property type="evidence" value="ECO:0007669"/>
    <property type="project" value="UniProtKB-UniRule"/>
</dbReference>